<proteinExistence type="predicted"/>
<accession>A0AAV7MMJ8</accession>
<sequence length="90" mass="10265">MTHHGARGVSYLCARPCLLTRGTGRGCVGETTLWEQNGAPRDTRCVTDVRPTVSALLRHASRQRPHFRKRHIRSHDAGSFRRCTYDMPYN</sequence>
<protein>
    <submittedName>
        <fullName evidence="1">Uncharacterized protein</fullName>
    </submittedName>
</protein>
<evidence type="ECO:0000313" key="2">
    <source>
        <dbReference type="Proteomes" id="UP001066276"/>
    </source>
</evidence>
<gene>
    <name evidence="1" type="ORF">NDU88_002166</name>
</gene>
<dbReference type="AlphaFoldDB" id="A0AAV7MMJ8"/>
<evidence type="ECO:0000313" key="1">
    <source>
        <dbReference type="EMBL" id="KAJ1104757.1"/>
    </source>
</evidence>
<comment type="caution">
    <text evidence="1">The sequence shown here is derived from an EMBL/GenBank/DDBJ whole genome shotgun (WGS) entry which is preliminary data.</text>
</comment>
<reference evidence="1" key="1">
    <citation type="journal article" date="2022" name="bioRxiv">
        <title>Sequencing and chromosome-scale assembly of the giantPleurodeles waltlgenome.</title>
        <authorList>
            <person name="Brown T."/>
            <person name="Elewa A."/>
            <person name="Iarovenko S."/>
            <person name="Subramanian E."/>
            <person name="Araus A.J."/>
            <person name="Petzold A."/>
            <person name="Susuki M."/>
            <person name="Suzuki K.-i.T."/>
            <person name="Hayashi T."/>
            <person name="Toyoda A."/>
            <person name="Oliveira C."/>
            <person name="Osipova E."/>
            <person name="Leigh N.D."/>
            <person name="Simon A."/>
            <person name="Yun M.H."/>
        </authorList>
    </citation>
    <scope>NUCLEOTIDE SEQUENCE</scope>
    <source>
        <strain evidence="1">20211129_DDA</strain>
        <tissue evidence="1">Liver</tissue>
    </source>
</reference>
<dbReference type="EMBL" id="JANPWB010000013">
    <property type="protein sequence ID" value="KAJ1104757.1"/>
    <property type="molecule type" value="Genomic_DNA"/>
</dbReference>
<keyword evidence="2" id="KW-1185">Reference proteome</keyword>
<organism evidence="1 2">
    <name type="scientific">Pleurodeles waltl</name>
    <name type="common">Iberian ribbed newt</name>
    <dbReference type="NCBI Taxonomy" id="8319"/>
    <lineage>
        <taxon>Eukaryota</taxon>
        <taxon>Metazoa</taxon>
        <taxon>Chordata</taxon>
        <taxon>Craniata</taxon>
        <taxon>Vertebrata</taxon>
        <taxon>Euteleostomi</taxon>
        <taxon>Amphibia</taxon>
        <taxon>Batrachia</taxon>
        <taxon>Caudata</taxon>
        <taxon>Salamandroidea</taxon>
        <taxon>Salamandridae</taxon>
        <taxon>Pleurodelinae</taxon>
        <taxon>Pleurodeles</taxon>
    </lineage>
</organism>
<dbReference type="Proteomes" id="UP001066276">
    <property type="component" value="Chromosome 9"/>
</dbReference>
<name>A0AAV7MMJ8_PLEWA</name>